<protein>
    <submittedName>
        <fullName evidence="5">EAL domain-containing protein</fullName>
    </submittedName>
</protein>
<feature type="domain" description="PAC" evidence="2">
    <location>
        <begin position="946"/>
        <end position="998"/>
    </location>
</feature>
<evidence type="ECO:0000313" key="5">
    <source>
        <dbReference type="EMBL" id="MCS4556891.1"/>
    </source>
</evidence>
<dbReference type="InterPro" id="IPR000160">
    <property type="entry name" value="GGDEF_dom"/>
</dbReference>
<dbReference type="Pfam" id="PF00990">
    <property type="entry name" value="GGDEF"/>
    <property type="match status" value="1"/>
</dbReference>
<evidence type="ECO:0000259" key="3">
    <source>
        <dbReference type="PROSITE" id="PS50883"/>
    </source>
</evidence>
<feature type="domain" description="GGDEF" evidence="4">
    <location>
        <begin position="1026"/>
        <end position="1159"/>
    </location>
</feature>
<dbReference type="Pfam" id="PF07494">
    <property type="entry name" value="Reg_prop"/>
    <property type="match status" value="1"/>
</dbReference>
<dbReference type="InterPro" id="IPR013655">
    <property type="entry name" value="PAS_fold_3"/>
</dbReference>
<dbReference type="RefSeq" id="WP_238896292.1">
    <property type="nucleotide sequence ID" value="NZ_JAKOGG010000006.1"/>
</dbReference>
<dbReference type="InterPro" id="IPR013783">
    <property type="entry name" value="Ig-like_fold"/>
</dbReference>
<dbReference type="SUPFAM" id="SSF55073">
    <property type="entry name" value="Nucleotide cyclase"/>
    <property type="match status" value="1"/>
</dbReference>
<feature type="domain" description="EAL" evidence="3">
    <location>
        <begin position="1168"/>
        <end position="1422"/>
    </location>
</feature>
<keyword evidence="1" id="KW-0732">Signal</keyword>
<dbReference type="InterPro" id="IPR015943">
    <property type="entry name" value="WD40/YVTN_repeat-like_dom_sf"/>
</dbReference>
<dbReference type="NCBIfam" id="TIGR00254">
    <property type="entry name" value="GGDEF"/>
    <property type="match status" value="1"/>
</dbReference>
<sequence length="1434" mass="162156">MPIKIFFGLLFFIQLTFSSAVLANIDDPQQVTTPAADVATSDLSPTVTLNVDNYGVSEGLSQSIVTSVAEDEEGYIWVGTINGLNRFDGKSFKQFYVNDGSGLGSSFIKALYFDQGKKKLYVGTDKGLQIYNSERGIFTKSTIKTAITSINGYNDYIKVISEDDVITIKNQEEHREKLLHNDVKTAAIANNKLYILDYSGNLYSEGKLYSTNVEHVYSNNNKLYYLKNNSIYNENEEIIHSNKKIFSFIVDNESIIFFQKKSILKYNLENKKTQIEHIKEINFFTKNFIKKIKGGIFTSNYNNGFSIIWNDRNILKNIPLNHSSIWSIRSNKEYIAIALEGETVAIYNHELTSLCFSFKSKKFGAKTIGLSEDKIYVGSLSGLDIYQLPQKADNQSSHPPLNTTLNISTSAIRVFDEKVYIGTTEGDLIVLDSRTNEILETYSTNKKSPIFDIYKNSDKNIFIASQSGLYTISTDLNLKKIYDSDFVFSISEYQDELYFGTSNKILKIDKHGAISELYKSGQPIFSMTSSNDLLLASSVRDVIALYNNEFFSIKKTFGAQEEYNSQSAININNRFILGGMDGLSILQKKAFLEKITSPIKTNAKIVSYSLFNIPVPQSEAVDFLSKIAPLSLNYTDYPFTLFFSSTYTSQTKVNYVYKMQGLSDSWISSNGIDNATYTNLSPGNYVFQLYAIDPLTGKKGDIESYAIEIRPPFWMTTEAKVIYALVALSFLFIVSRAFLRRRAVQRQIAQSEERLKLSLWGSGDEMWDWDIESGKIYRSNIWGALEFPQDGHRAGISQKESNIHPQDLNRVKNALDSHFNGETEHFEATYRVRSNSGDWLWILDRAKVVERDNKDKPLRMTGTIKNINSFKTTEEQLKLFERAIENISEGVFILDTRFHFVEVNDATCDITKCVKEQLIATPLHFSKYSDEYNRQIMILLQQQGRWMTEIEAVKGDGSEFLMELSIDAIYDELGELTHFVGVFSDISLRKKQEAELRRLTNTDLLTSLPNRSSLLVTLENLVKKDTHHTLMMMDLDNFKKINDSLGHQIGDQLLKFVAQRLKNIIPKHTNLYRLGGDEFALLIDKSSDIAASAIIANEVIEAFKESFSLSGEIIVVGVSIGIVLYPEDEQNEQALLRKADIAMYHAKSAGGNRYQFYSESLNRNALRQLEVESLIREALRDDLLDVYFQPKIHVATGKLAGMEALVRLNHPIHGLISPIEFIPLAEETGLIVEIGDVVLRKACFAAQGWREQGLFDGRVAVNLSSRQFALPDLQTRIESILRLTKLPASNLELEITEGTVISQPEKAIKVMHQLANMGISLALDDFGTGYSSLSYLKRFPIHTLKIDKAFVDDIDKSDRDLKMVDSIITIAHNMGLRVVGEGVEHSEQLSILKALKCEEIQGFIYSKAISAKEFTNYLQTKADTTFASEKLNNN</sequence>
<dbReference type="SUPFAM" id="SSF55785">
    <property type="entry name" value="PYP-like sensor domain (PAS domain)"/>
    <property type="match status" value="2"/>
</dbReference>
<dbReference type="Pfam" id="PF00563">
    <property type="entry name" value="EAL"/>
    <property type="match status" value="1"/>
</dbReference>
<dbReference type="Gene3D" id="3.30.450.20">
    <property type="entry name" value="PAS domain"/>
    <property type="match status" value="2"/>
</dbReference>
<dbReference type="PANTHER" id="PTHR44757:SF2">
    <property type="entry name" value="BIOFILM ARCHITECTURE MAINTENANCE PROTEIN MBAA"/>
    <property type="match status" value="1"/>
</dbReference>
<dbReference type="InterPro" id="IPR000700">
    <property type="entry name" value="PAS-assoc_C"/>
</dbReference>
<reference evidence="5 6" key="1">
    <citation type="submission" date="2022-02" db="EMBL/GenBank/DDBJ databases">
        <authorList>
            <person name="Zhuang L."/>
        </authorList>
    </citation>
    <scope>NUCLEOTIDE SEQUENCE [LARGE SCALE GENOMIC DNA]</scope>
    <source>
        <strain evidence="5 6">C32</strain>
    </source>
</reference>
<dbReference type="Pfam" id="PF13426">
    <property type="entry name" value="PAS_9"/>
    <property type="match status" value="1"/>
</dbReference>
<dbReference type="PROSITE" id="PS50887">
    <property type="entry name" value="GGDEF"/>
    <property type="match status" value="1"/>
</dbReference>
<dbReference type="InterPro" id="IPR011123">
    <property type="entry name" value="Y_Y_Y"/>
</dbReference>
<dbReference type="SUPFAM" id="SSF141868">
    <property type="entry name" value="EAL domain-like"/>
    <property type="match status" value="1"/>
</dbReference>
<keyword evidence="6" id="KW-1185">Reference proteome</keyword>
<dbReference type="InterPro" id="IPR011110">
    <property type="entry name" value="Reg_prop"/>
</dbReference>
<evidence type="ECO:0000313" key="6">
    <source>
        <dbReference type="Proteomes" id="UP001201549"/>
    </source>
</evidence>
<dbReference type="InterPro" id="IPR001610">
    <property type="entry name" value="PAC"/>
</dbReference>
<dbReference type="Gene3D" id="3.30.70.270">
    <property type="match status" value="1"/>
</dbReference>
<dbReference type="NCBIfam" id="TIGR00229">
    <property type="entry name" value="sensory_box"/>
    <property type="match status" value="1"/>
</dbReference>
<feature type="chain" id="PRO_5045956736" evidence="1">
    <location>
        <begin position="24"/>
        <end position="1434"/>
    </location>
</feature>
<dbReference type="Pfam" id="PF07495">
    <property type="entry name" value="Y_Y_Y"/>
    <property type="match status" value="1"/>
</dbReference>
<evidence type="ECO:0000259" key="2">
    <source>
        <dbReference type="PROSITE" id="PS50113"/>
    </source>
</evidence>
<dbReference type="Proteomes" id="UP001201549">
    <property type="component" value="Unassembled WGS sequence"/>
</dbReference>
<dbReference type="PANTHER" id="PTHR44757">
    <property type="entry name" value="DIGUANYLATE CYCLASE DGCP"/>
    <property type="match status" value="1"/>
</dbReference>
<gene>
    <name evidence="5" type="ORF">L9G74_10600</name>
</gene>
<dbReference type="SUPFAM" id="SSF50998">
    <property type="entry name" value="Quinoprotein alcohol dehydrogenase-like"/>
    <property type="match status" value="2"/>
</dbReference>
<dbReference type="SMART" id="SM00086">
    <property type="entry name" value="PAC"/>
    <property type="match status" value="2"/>
</dbReference>
<organism evidence="5 6">
    <name type="scientific">Shewanella electrica</name>
    <dbReference type="NCBI Taxonomy" id="515560"/>
    <lineage>
        <taxon>Bacteria</taxon>
        <taxon>Pseudomonadati</taxon>
        <taxon>Pseudomonadota</taxon>
        <taxon>Gammaproteobacteria</taxon>
        <taxon>Alteromonadales</taxon>
        <taxon>Shewanellaceae</taxon>
        <taxon>Shewanella</taxon>
    </lineage>
</organism>
<dbReference type="Gene3D" id="3.20.20.450">
    <property type="entry name" value="EAL domain"/>
    <property type="match status" value="1"/>
</dbReference>
<evidence type="ECO:0000259" key="4">
    <source>
        <dbReference type="PROSITE" id="PS50887"/>
    </source>
</evidence>
<dbReference type="InterPro" id="IPR000014">
    <property type="entry name" value="PAS"/>
</dbReference>
<dbReference type="InterPro" id="IPR052155">
    <property type="entry name" value="Biofilm_reg_signaling"/>
</dbReference>
<dbReference type="PROSITE" id="PS50113">
    <property type="entry name" value="PAC"/>
    <property type="match status" value="1"/>
</dbReference>
<dbReference type="CDD" id="cd01948">
    <property type="entry name" value="EAL"/>
    <property type="match status" value="1"/>
</dbReference>
<proteinExistence type="predicted"/>
<dbReference type="InterPro" id="IPR035965">
    <property type="entry name" value="PAS-like_dom_sf"/>
</dbReference>
<name>A0ABT2FNW7_9GAMM</name>
<dbReference type="Gene3D" id="2.130.10.10">
    <property type="entry name" value="YVTN repeat-like/Quinoprotein amine dehydrogenase"/>
    <property type="match status" value="2"/>
</dbReference>
<reference evidence="6" key="2">
    <citation type="submission" date="2023-07" db="EMBL/GenBank/DDBJ databases">
        <title>Shewanella mangrovi sp. nov., an acetaldehyde- degrading bacterium isolated from mangrove sediment.</title>
        <authorList>
            <person name="Liu Y."/>
        </authorList>
    </citation>
    <scope>NUCLEOTIDE SEQUENCE [LARGE SCALE GENOMIC DNA]</scope>
    <source>
        <strain evidence="6">C32</strain>
    </source>
</reference>
<dbReference type="InterPro" id="IPR011047">
    <property type="entry name" value="Quinoprotein_ADH-like_sf"/>
</dbReference>
<dbReference type="Gene3D" id="2.60.40.10">
    <property type="entry name" value="Immunoglobulins"/>
    <property type="match status" value="1"/>
</dbReference>
<dbReference type="InterPro" id="IPR043128">
    <property type="entry name" value="Rev_trsase/Diguanyl_cyclase"/>
</dbReference>
<dbReference type="EMBL" id="JAKOGG010000006">
    <property type="protein sequence ID" value="MCS4556891.1"/>
    <property type="molecule type" value="Genomic_DNA"/>
</dbReference>
<accession>A0ABT2FNW7</accession>
<dbReference type="SMART" id="SM00052">
    <property type="entry name" value="EAL"/>
    <property type="match status" value="1"/>
</dbReference>
<feature type="signal peptide" evidence="1">
    <location>
        <begin position="1"/>
        <end position="23"/>
    </location>
</feature>
<dbReference type="Pfam" id="PF08447">
    <property type="entry name" value="PAS_3"/>
    <property type="match status" value="1"/>
</dbReference>
<comment type="caution">
    <text evidence="5">The sequence shown here is derived from an EMBL/GenBank/DDBJ whole genome shotgun (WGS) entry which is preliminary data.</text>
</comment>
<dbReference type="InterPro" id="IPR035919">
    <property type="entry name" value="EAL_sf"/>
</dbReference>
<dbReference type="InterPro" id="IPR029787">
    <property type="entry name" value="Nucleotide_cyclase"/>
</dbReference>
<evidence type="ECO:0000256" key="1">
    <source>
        <dbReference type="SAM" id="SignalP"/>
    </source>
</evidence>
<dbReference type="CDD" id="cd01949">
    <property type="entry name" value="GGDEF"/>
    <property type="match status" value="1"/>
</dbReference>
<dbReference type="SMART" id="SM00091">
    <property type="entry name" value="PAS"/>
    <property type="match status" value="1"/>
</dbReference>
<dbReference type="InterPro" id="IPR001633">
    <property type="entry name" value="EAL_dom"/>
</dbReference>
<dbReference type="PROSITE" id="PS50883">
    <property type="entry name" value="EAL"/>
    <property type="match status" value="1"/>
</dbReference>
<dbReference type="SMART" id="SM00267">
    <property type="entry name" value="GGDEF"/>
    <property type="match status" value="1"/>
</dbReference>
<dbReference type="CDD" id="cd00130">
    <property type="entry name" value="PAS"/>
    <property type="match status" value="1"/>
</dbReference>